<feature type="compositionally biased region" description="Low complexity" evidence="1">
    <location>
        <begin position="44"/>
        <end position="55"/>
    </location>
</feature>
<keyword evidence="4" id="KW-1185">Reference proteome</keyword>
<dbReference type="AlphaFoldDB" id="A0A8T3C372"/>
<organism evidence="3 4">
    <name type="scientific">Dendrobium nobile</name>
    <name type="common">Orchid</name>
    <dbReference type="NCBI Taxonomy" id="94219"/>
    <lineage>
        <taxon>Eukaryota</taxon>
        <taxon>Viridiplantae</taxon>
        <taxon>Streptophyta</taxon>
        <taxon>Embryophyta</taxon>
        <taxon>Tracheophyta</taxon>
        <taxon>Spermatophyta</taxon>
        <taxon>Magnoliopsida</taxon>
        <taxon>Liliopsida</taxon>
        <taxon>Asparagales</taxon>
        <taxon>Orchidaceae</taxon>
        <taxon>Epidendroideae</taxon>
        <taxon>Malaxideae</taxon>
        <taxon>Dendrobiinae</taxon>
        <taxon>Dendrobium</taxon>
    </lineage>
</organism>
<dbReference type="OrthoDB" id="1656699at2759"/>
<feature type="region of interest" description="Disordered" evidence="1">
    <location>
        <begin position="44"/>
        <end position="82"/>
    </location>
</feature>
<feature type="signal peptide" evidence="2">
    <location>
        <begin position="1"/>
        <end position="30"/>
    </location>
</feature>
<feature type="chain" id="PRO_5035824843" evidence="2">
    <location>
        <begin position="31"/>
        <end position="91"/>
    </location>
</feature>
<proteinExistence type="predicted"/>
<comment type="caution">
    <text evidence="3">The sequence shown here is derived from an EMBL/GenBank/DDBJ whole genome shotgun (WGS) entry which is preliminary data.</text>
</comment>
<reference evidence="3" key="1">
    <citation type="journal article" date="2022" name="Front. Genet.">
        <title>Chromosome-Scale Assembly of the Dendrobium nobile Genome Provides Insights Into the Molecular Mechanism of the Biosynthesis of the Medicinal Active Ingredient of Dendrobium.</title>
        <authorList>
            <person name="Xu Q."/>
            <person name="Niu S.-C."/>
            <person name="Li K.-L."/>
            <person name="Zheng P.-J."/>
            <person name="Zhang X.-J."/>
            <person name="Jia Y."/>
            <person name="Liu Y."/>
            <person name="Niu Y.-X."/>
            <person name="Yu L.-H."/>
            <person name="Chen D.-F."/>
            <person name="Zhang G.-Q."/>
        </authorList>
    </citation>
    <scope>NUCLEOTIDE SEQUENCE</scope>
    <source>
        <tissue evidence="3">Leaf</tissue>
    </source>
</reference>
<evidence type="ECO:0000313" key="3">
    <source>
        <dbReference type="EMBL" id="KAI0527394.1"/>
    </source>
</evidence>
<name>A0A8T3C372_DENNO</name>
<keyword evidence="2" id="KW-0732">Signal</keyword>
<protein>
    <submittedName>
        <fullName evidence="3">Uncharacterized protein</fullName>
    </submittedName>
</protein>
<evidence type="ECO:0000256" key="1">
    <source>
        <dbReference type="SAM" id="MobiDB-lite"/>
    </source>
</evidence>
<evidence type="ECO:0000313" key="4">
    <source>
        <dbReference type="Proteomes" id="UP000829196"/>
    </source>
</evidence>
<evidence type="ECO:0000256" key="2">
    <source>
        <dbReference type="SAM" id="SignalP"/>
    </source>
</evidence>
<gene>
    <name evidence="3" type="ORF">KFK09_002994</name>
</gene>
<sequence length="91" mass="10266">MEAIERSKRSSDLILIRLFLLLLFLFFAQSKDLLKNAMPSSSSRMILSSSMSPSMEVDSNEPSSSQFDADEHEAPNGPNPISNRILKYLWS</sequence>
<dbReference type="EMBL" id="JAGYWB010000003">
    <property type="protein sequence ID" value="KAI0527394.1"/>
    <property type="molecule type" value="Genomic_DNA"/>
</dbReference>
<accession>A0A8T3C372</accession>
<dbReference type="Proteomes" id="UP000829196">
    <property type="component" value="Unassembled WGS sequence"/>
</dbReference>